<keyword evidence="2" id="KW-1185">Reference proteome</keyword>
<dbReference type="Proteomes" id="UP000828941">
    <property type="component" value="Chromosome 6"/>
</dbReference>
<sequence>MWMKECRQLKHIIVKEENGIDADEMEIFPNLKYIKIYGCIDLEYIFPISVARTLLSLESMEIHGCGQLKHIIKNEGEGATTTHISRKNEERRSRPYFQKLRVLRVSDCNELKCLFSLSNAAQLSQLEILSISKAAQLEQAFGYKNKDVSCNTDKTMLPNLSQLTLEMLPNFVDICRGLKVHAVKLRSMRVVECPKFDSIYRWSTQNPILT</sequence>
<organism evidence="1 2">
    <name type="scientific">Bauhinia variegata</name>
    <name type="common">Purple orchid tree</name>
    <name type="synonym">Phanera variegata</name>
    <dbReference type="NCBI Taxonomy" id="167791"/>
    <lineage>
        <taxon>Eukaryota</taxon>
        <taxon>Viridiplantae</taxon>
        <taxon>Streptophyta</taxon>
        <taxon>Embryophyta</taxon>
        <taxon>Tracheophyta</taxon>
        <taxon>Spermatophyta</taxon>
        <taxon>Magnoliopsida</taxon>
        <taxon>eudicotyledons</taxon>
        <taxon>Gunneridae</taxon>
        <taxon>Pentapetalae</taxon>
        <taxon>rosids</taxon>
        <taxon>fabids</taxon>
        <taxon>Fabales</taxon>
        <taxon>Fabaceae</taxon>
        <taxon>Cercidoideae</taxon>
        <taxon>Cercideae</taxon>
        <taxon>Bauhiniinae</taxon>
        <taxon>Bauhinia</taxon>
    </lineage>
</organism>
<gene>
    <name evidence="1" type="ORF">L6164_016571</name>
</gene>
<reference evidence="1 2" key="1">
    <citation type="journal article" date="2022" name="DNA Res.">
        <title>Chromosomal-level genome assembly of the orchid tree Bauhinia variegata (Leguminosae; Cercidoideae) supports the allotetraploid origin hypothesis of Bauhinia.</title>
        <authorList>
            <person name="Zhong Y."/>
            <person name="Chen Y."/>
            <person name="Zheng D."/>
            <person name="Pang J."/>
            <person name="Liu Y."/>
            <person name="Luo S."/>
            <person name="Meng S."/>
            <person name="Qian L."/>
            <person name="Wei D."/>
            <person name="Dai S."/>
            <person name="Zhou R."/>
        </authorList>
    </citation>
    <scope>NUCLEOTIDE SEQUENCE [LARGE SCALE GENOMIC DNA]</scope>
    <source>
        <strain evidence="1">BV-YZ2020</strain>
    </source>
</reference>
<evidence type="ECO:0000313" key="1">
    <source>
        <dbReference type="EMBL" id="KAI4338227.1"/>
    </source>
</evidence>
<proteinExistence type="predicted"/>
<protein>
    <submittedName>
        <fullName evidence="1">Uncharacterized protein</fullName>
    </submittedName>
</protein>
<name>A0ACB9NPS7_BAUVA</name>
<dbReference type="EMBL" id="CM039431">
    <property type="protein sequence ID" value="KAI4338227.1"/>
    <property type="molecule type" value="Genomic_DNA"/>
</dbReference>
<evidence type="ECO:0000313" key="2">
    <source>
        <dbReference type="Proteomes" id="UP000828941"/>
    </source>
</evidence>
<accession>A0ACB9NPS7</accession>
<comment type="caution">
    <text evidence="1">The sequence shown here is derived from an EMBL/GenBank/DDBJ whole genome shotgun (WGS) entry which is preliminary data.</text>
</comment>